<keyword evidence="2" id="KW-1185">Reference proteome</keyword>
<protein>
    <submittedName>
        <fullName evidence="1">Uncharacterized protein</fullName>
    </submittedName>
</protein>
<comment type="caution">
    <text evidence="1">The sequence shown here is derived from an EMBL/GenBank/DDBJ whole genome shotgun (WGS) entry which is preliminary data.</text>
</comment>
<sequence length="59" mass="6755">LVHTKSLLDKPRADELRRLRAVYFPVLHNLPIVLDDGVNAQCCRRDHGGYPPQLRPNPI</sequence>
<organism evidence="1 2">
    <name type="scientific">Trifolium medium</name>
    <dbReference type="NCBI Taxonomy" id="97028"/>
    <lineage>
        <taxon>Eukaryota</taxon>
        <taxon>Viridiplantae</taxon>
        <taxon>Streptophyta</taxon>
        <taxon>Embryophyta</taxon>
        <taxon>Tracheophyta</taxon>
        <taxon>Spermatophyta</taxon>
        <taxon>Magnoliopsida</taxon>
        <taxon>eudicotyledons</taxon>
        <taxon>Gunneridae</taxon>
        <taxon>Pentapetalae</taxon>
        <taxon>rosids</taxon>
        <taxon>fabids</taxon>
        <taxon>Fabales</taxon>
        <taxon>Fabaceae</taxon>
        <taxon>Papilionoideae</taxon>
        <taxon>50 kb inversion clade</taxon>
        <taxon>NPAAA clade</taxon>
        <taxon>Hologalegina</taxon>
        <taxon>IRL clade</taxon>
        <taxon>Trifolieae</taxon>
        <taxon>Trifolium</taxon>
    </lineage>
</organism>
<dbReference type="EMBL" id="LXQA010772987">
    <property type="protein sequence ID" value="MCI70293.1"/>
    <property type="molecule type" value="Genomic_DNA"/>
</dbReference>
<evidence type="ECO:0000313" key="1">
    <source>
        <dbReference type="EMBL" id="MCI70293.1"/>
    </source>
</evidence>
<dbReference type="Proteomes" id="UP000265520">
    <property type="component" value="Unassembled WGS sequence"/>
</dbReference>
<accession>A0A392U9V1</accession>
<name>A0A392U9V1_9FABA</name>
<reference evidence="1 2" key="1">
    <citation type="journal article" date="2018" name="Front. Plant Sci.">
        <title>Red Clover (Trifolium pratense) and Zigzag Clover (T. medium) - A Picture of Genomic Similarities and Differences.</title>
        <authorList>
            <person name="Dluhosova J."/>
            <person name="Istvanek J."/>
            <person name="Nedelnik J."/>
            <person name="Repkova J."/>
        </authorList>
    </citation>
    <scope>NUCLEOTIDE SEQUENCE [LARGE SCALE GENOMIC DNA]</scope>
    <source>
        <strain evidence="2">cv. 10/8</strain>
        <tissue evidence="1">Leaf</tissue>
    </source>
</reference>
<dbReference type="AlphaFoldDB" id="A0A392U9V1"/>
<proteinExistence type="predicted"/>
<feature type="non-terminal residue" evidence="1">
    <location>
        <position position="1"/>
    </location>
</feature>
<evidence type="ECO:0000313" key="2">
    <source>
        <dbReference type="Proteomes" id="UP000265520"/>
    </source>
</evidence>